<dbReference type="Proteomes" id="UP000014977">
    <property type="component" value="Unassembled WGS sequence"/>
</dbReference>
<dbReference type="STRING" id="897.B2D07_08725"/>
<keyword evidence="1" id="KW-0472">Membrane</keyword>
<keyword evidence="1" id="KW-1133">Transmembrane helix</keyword>
<evidence type="ECO:0000256" key="1">
    <source>
        <dbReference type="SAM" id="Phobius"/>
    </source>
</evidence>
<evidence type="ECO:0000313" key="3">
    <source>
        <dbReference type="Proteomes" id="UP000014977"/>
    </source>
</evidence>
<comment type="caution">
    <text evidence="2">The sequence shown here is derived from an EMBL/GenBank/DDBJ whole genome shotgun (WGS) entry which is preliminary data.</text>
</comment>
<sequence>MHTVSRKAEAYRRYRIKGDSLMARNSEKRLEDWIRLILLNWVLISIMMFYSIFMGIGIGYLVIRFSRLVVDWTGLPAHLLDLFPTSGPTVNLMIGGLIAAVFLHLFRHLRYNCETESYTLKLSRVFNLRAAVAFAAIVMILMGMGAVFARLFPS</sequence>
<protein>
    <submittedName>
        <fullName evidence="2">Uncharacterized protein</fullName>
    </submittedName>
</protein>
<name>S7U1L9_DESML</name>
<proteinExistence type="predicted"/>
<keyword evidence="3" id="KW-1185">Reference proteome</keyword>
<evidence type="ECO:0000313" key="2">
    <source>
        <dbReference type="EMBL" id="EPR43316.1"/>
    </source>
</evidence>
<reference evidence="2 3" key="1">
    <citation type="journal article" date="2013" name="Genome Announc.">
        <title>Draft genome sequences for three mercury-methylating, sulfate-reducing bacteria.</title>
        <authorList>
            <person name="Brown S.D."/>
            <person name="Hurt R.A.Jr."/>
            <person name="Gilmour C.C."/>
            <person name="Elias D.A."/>
        </authorList>
    </citation>
    <scope>NUCLEOTIDE SEQUENCE [LARGE SCALE GENOMIC DNA]</scope>
    <source>
        <strain evidence="2 3">DSM 2059</strain>
    </source>
</reference>
<dbReference type="AlphaFoldDB" id="S7U1L9"/>
<gene>
    <name evidence="2" type="ORF">dsmv_1342</name>
</gene>
<accession>S7U1L9</accession>
<dbReference type="EMBL" id="ATHJ01000057">
    <property type="protein sequence ID" value="EPR43316.1"/>
    <property type="molecule type" value="Genomic_DNA"/>
</dbReference>
<organism evidence="2 3">
    <name type="scientific">Desulfococcus multivorans DSM 2059</name>
    <dbReference type="NCBI Taxonomy" id="1121405"/>
    <lineage>
        <taxon>Bacteria</taxon>
        <taxon>Pseudomonadati</taxon>
        <taxon>Thermodesulfobacteriota</taxon>
        <taxon>Desulfobacteria</taxon>
        <taxon>Desulfobacterales</taxon>
        <taxon>Desulfococcaceae</taxon>
        <taxon>Desulfococcus</taxon>
    </lineage>
</organism>
<feature type="transmembrane region" description="Helical" evidence="1">
    <location>
        <begin position="126"/>
        <end position="152"/>
    </location>
</feature>
<keyword evidence="1" id="KW-0812">Transmembrane</keyword>
<feature type="transmembrane region" description="Helical" evidence="1">
    <location>
        <begin position="38"/>
        <end position="63"/>
    </location>
</feature>
<feature type="transmembrane region" description="Helical" evidence="1">
    <location>
        <begin position="83"/>
        <end position="106"/>
    </location>
</feature>